<name>A0A2T5J4P1_9SPHI</name>
<keyword evidence="2" id="KW-1185">Reference proteome</keyword>
<dbReference type="OrthoDB" id="798498at2"/>
<dbReference type="EMBL" id="QAOQ01000012">
    <property type="protein sequence ID" value="PTQ92409.1"/>
    <property type="molecule type" value="Genomic_DNA"/>
</dbReference>
<protein>
    <submittedName>
        <fullName evidence="1">Uncharacterized protein</fullName>
    </submittedName>
</protein>
<sequence length="81" mass="9514">MTLYEFNILSPKEQEIATVNGEFLETRKEAGQTVALYSISNFFVELWYDCTQNKITRLNSFKSISRLDPYVSQIHLKIDLY</sequence>
<gene>
    <name evidence="1" type="ORF">C8P68_1129</name>
</gene>
<dbReference type="Proteomes" id="UP000244168">
    <property type="component" value="Unassembled WGS sequence"/>
</dbReference>
<comment type="caution">
    <text evidence="1">The sequence shown here is derived from an EMBL/GenBank/DDBJ whole genome shotgun (WGS) entry which is preliminary data.</text>
</comment>
<dbReference type="RefSeq" id="WP_107831550.1">
    <property type="nucleotide sequence ID" value="NZ_CP160205.1"/>
</dbReference>
<organism evidence="1 2">
    <name type="scientific">Mucilaginibacter yixingensis</name>
    <dbReference type="NCBI Taxonomy" id="1295612"/>
    <lineage>
        <taxon>Bacteria</taxon>
        <taxon>Pseudomonadati</taxon>
        <taxon>Bacteroidota</taxon>
        <taxon>Sphingobacteriia</taxon>
        <taxon>Sphingobacteriales</taxon>
        <taxon>Sphingobacteriaceae</taxon>
        <taxon>Mucilaginibacter</taxon>
    </lineage>
</organism>
<accession>A0A2T5J4P1</accession>
<evidence type="ECO:0000313" key="1">
    <source>
        <dbReference type="EMBL" id="PTQ92409.1"/>
    </source>
</evidence>
<evidence type="ECO:0000313" key="2">
    <source>
        <dbReference type="Proteomes" id="UP000244168"/>
    </source>
</evidence>
<dbReference type="AlphaFoldDB" id="A0A2T5J4P1"/>
<proteinExistence type="predicted"/>
<reference evidence="1 2" key="1">
    <citation type="submission" date="2018-04" db="EMBL/GenBank/DDBJ databases">
        <title>Genomic Encyclopedia of Archaeal and Bacterial Type Strains, Phase II (KMG-II): from individual species to whole genera.</title>
        <authorList>
            <person name="Goeker M."/>
        </authorList>
    </citation>
    <scope>NUCLEOTIDE SEQUENCE [LARGE SCALE GENOMIC DNA]</scope>
    <source>
        <strain evidence="1 2">DSM 26809</strain>
    </source>
</reference>